<feature type="compositionally biased region" description="Polar residues" evidence="2">
    <location>
        <begin position="257"/>
        <end position="278"/>
    </location>
</feature>
<dbReference type="AlphaFoldDB" id="A0A7S4N2R2"/>
<dbReference type="EMBL" id="HBKN01006603">
    <property type="protein sequence ID" value="CAE2261805.1"/>
    <property type="molecule type" value="Transcribed_RNA"/>
</dbReference>
<sequence>MSIIRQEITLSRSKLLPEEDWAKCSVGELRRFCKRMARNRTPESYMTAKVLSDLANRRKLDYEEKLRADELERQKMERRNIAAAFKLREEDFHKEWAMKKLELESKVEQKWKAFEEKKEGRILAFEAAVSRKFYPSIKFSPLVRDYSFRESTQAKYGHYDMALESSRALSRQKKSEEKRQNVSLEANISKQRERLNESLEKEQKEVEDSCTRMKLAFKHKMEIAADRLKQSNRNLLKDVEHAMALEFIQPRELKQSLMESKNQPKSYKSRPQTSSTFWGSRMLERVGRGSKDVPSVSRMMWAEV</sequence>
<protein>
    <submittedName>
        <fullName evidence="3">Uncharacterized protein</fullName>
    </submittedName>
</protein>
<evidence type="ECO:0000313" key="3">
    <source>
        <dbReference type="EMBL" id="CAE2261805.1"/>
    </source>
</evidence>
<proteinExistence type="predicted"/>
<evidence type="ECO:0000256" key="2">
    <source>
        <dbReference type="SAM" id="MobiDB-lite"/>
    </source>
</evidence>
<name>A0A7S4N2R2_GUITH</name>
<gene>
    <name evidence="3" type="ORF">GTHE00462_LOCUS5287</name>
</gene>
<organism evidence="3">
    <name type="scientific">Guillardia theta</name>
    <name type="common">Cryptophyte</name>
    <name type="synonym">Cryptomonas phi</name>
    <dbReference type="NCBI Taxonomy" id="55529"/>
    <lineage>
        <taxon>Eukaryota</taxon>
        <taxon>Cryptophyceae</taxon>
        <taxon>Pyrenomonadales</taxon>
        <taxon>Geminigeraceae</taxon>
        <taxon>Guillardia</taxon>
    </lineage>
</organism>
<feature type="coiled-coil region" evidence="1">
    <location>
        <begin position="174"/>
        <end position="238"/>
    </location>
</feature>
<evidence type="ECO:0000256" key="1">
    <source>
        <dbReference type="SAM" id="Coils"/>
    </source>
</evidence>
<keyword evidence="1" id="KW-0175">Coiled coil</keyword>
<accession>A0A7S4N2R2</accession>
<reference evidence="3" key="1">
    <citation type="submission" date="2021-01" db="EMBL/GenBank/DDBJ databases">
        <authorList>
            <person name="Corre E."/>
            <person name="Pelletier E."/>
            <person name="Niang G."/>
            <person name="Scheremetjew M."/>
            <person name="Finn R."/>
            <person name="Kale V."/>
            <person name="Holt S."/>
            <person name="Cochrane G."/>
            <person name="Meng A."/>
            <person name="Brown T."/>
            <person name="Cohen L."/>
        </authorList>
    </citation>
    <scope>NUCLEOTIDE SEQUENCE</scope>
    <source>
        <strain evidence="3">CCMP 2712</strain>
    </source>
</reference>
<feature type="region of interest" description="Disordered" evidence="2">
    <location>
        <begin position="257"/>
        <end position="281"/>
    </location>
</feature>